<reference evidence="1" key="1">
    <citation type="submission" date="2015-12" db="EMBL/GenBank/DDBJ databases">
        <title>Gene expression during late stages of embryo sac development: a critical building block for successful pollen-pistil interactions.</title>
        <authorList>
            <person name="Liu Y."/>
            <person name="Joly V."/>
            <person name="Sabar M."/>
            <person name="Matton D.P."/>
        </authorList>
    </citation>
    <scope>NUCLEOTIDE SEQUENCE</scope>
</reference>
<proteinExistence type="predicted"/>
<sequence>PFFFSIYIPPFQNIDNQKGPSSLFCPSVCRRYSQLQVSKISFFRAFDALCPVFMSFCKFSFITYMLLLDSLCGPYNLHTMAFATFLHS</sequence>
<name>A0A0V0GIP0_SOLCH</name>
<accession>A0A0V0GIP0</accession>
<dbReference type="AlphaFoldDB" id="A0A0V0GIP0"/>
<feature type="non-terminal residue" evidence="1">
    <location>
        <position position="1"/>
    </location>
</feature>
<protein>
    <submittedName>
        <fullName evidence="1">Putative ovule protein</fullName>
    </submittedName>
</protein>
<organism evidence="1">
    <name type="scientific">Solanum chacoense</name>
    <name type="common">Chaco potato</name>
    <dbReference type="NCBI Taxonomy" id="4108"/>
    <lineage>
        <taxon>Eukaryota</taxon>
        <taxon>Viridiplantae</taxon>
        <taxon>Streptophyta</taxon>
        <taxon>Embryophyta</taxon>
        <taxon>Tracheophyta</taxon>
        <taxon>Spermatophyta</taxon>
        <taxon>Magnoliopsida</taxon>
        <taxon>eudicotyledons</taxon>
        <taxon>Gunneridae</taxon>
        <taxon>Pentapetalae</taxon>
        <taxon>asterids</taxon>
        <taxon>lamiids</taxon>
        <taxon>Solanales</taxon>
        <taxon>Solanaceae</taxon>
        <taxon>Solanoideae</taxon>
        <taxon>Solaneae</taxon>
        <taxon>Solanum</taxon>
    </lineage>
</organism>
<dbReference type="EMBL" id="GEDG01039452">
    <property type="protein sequence ID" value="JAP07110.1"/>
    <property type="molecule type" value="Transcribed_RNA"/>
</dbReference>
<evidence type="ECO:0000313" key="1">
    <source>
        <dbReference type="EMBL" id="JAP07110.1"/>
    </source>
</evidence>